<organism evidence="1 2">
    <name type="scientific">Dreissena polymorpha</name>
    <name type="common">Zebra mussel</name>
    <name type="synonym">Mytilus polymorpha</name>
    <dbReference type="NCBI Taxonomy" id="45954"/>
    <lineage>
        <taxon>Eukaryota</taxon>
        <taxon>Metazoa</taxon>
        <taxon>Spiralia</taxon>
        <taxon>Lophotrochozoa</taxon>
        <taxon>Mollusca</taxon>
        <taxon>Bivalvia</taxon>
        <taxon>Autobranchia</taxon>
        <taxon>Heteroconchia</taxon>
        <taxon>Euheterodonta</taxon>
        <taxon>Imparidentia</taxon>
        <taxon>Neoheterodontei</taxon>
        <taxon>Myida</taxon>
        <taxon>Dreissenoidea</taxon>
        <taxon>Dreissenidae</taxon>
        <taxon>Dreissena</taxon>
    </lineage>
</organism>
<dbReference type="EMBL" id="JAIWYP010000001">
    <property type="protein sequence ID" value="KAH3898120.1"/>
    <property type="molecule type" value="Genomic_DNA"/>
</dbReference>
<evidence type="ECO:0000313" key="1">
    <source>
        <dbReference type="EMBL" id="KAH3898120.1"/>
    </source>
</evidence>
<dbReference type="AlphaFoldDB" id="A0A9D4NP81"/>
<evidence type="ECO:0000313" key="2">
    <source>
        <dbReference type="Proteomes" id="UP000828390"/>
    </source>
</evidence>
<accession>A0A9D4NP81</accession>
<sequence length="81" mass="8992">MFINQPRIVADILAGTDGAWCVVGIGLVEDRGCMGNYDHMNDISPFYLLSLVLGKLDVRIKCLPKKSLSSPHRLIRDDTFA</sequence>
<gene>
    <name evidence="1" type="ORF">DPMN_022338</name>
</gene>
<name>A0A9D4NP81_DREPO</name>
<reference evidence="1" key="2">
    <citation type="submission" date="2020-11" db="EMBL/GenBank/DDBJ databases">
        <authorList>
            <person name="McCartney M.A."/>
            <person name="Auch B."/>
            <person name="Kono T."/>
            <person name="Mallez S."/>
            <person name="Becker A."/>
            <person name="Gohl D.M."/>
            <person name="Silverstein K.A.T."/>
            <person name="Koren S."/>
            <person name="Bechman K.B."/>
            <person name="Herman A."/>
            <person name="Abrahante J.E."/>
            <person name="Garbe J."/>
        </authorList>
    </citation>
    <scope>NUCLEOTIDE SEQUENCE</scope>
    <source>
        <strain evidence="1">Duluth1</strain>
        <tissue evidence="1">Whole animal</tissue>
    </source>
</reference>
<dbReference type="Proteomes" id="UP000828390">
    <property type="component" value="Unassembled WGS sequence"/>
</dbReference>
<keyword evidence="2" id="KW-1185">Reference proteome</keyword>
<comment type="caution">
    <text evidence="1">The sequence shown here is derived from an EMBL/GenBank/DDBJ whole genome shotgun (WGS) entry which is preliminary data.</text>
</comment>
<proteinExistence type="predicted"/>
<reference evidence="1" key="1">
    <citation type="journal article" date="2019" name="bioRxiv">
        <title>The Genome of the Zebra Mussel, Dreissena polymorpha: A Resource for Invasive Species Research.</title>
        <authorList>
            <person name="McCartney M.A."/>
            <person name="Auch B."/>
            <person name="Kono T."/>
            <person name="Mallez S."/>
            <person name="Zhang Y."/>
            <person name="Obille A."/>
            <person name="Becker A."/>
            <person name="Abrahante J.E."/>
            <person name="Garbe J."/>
            <person name="Badalamenti J.P."/>
            <person name="Herman A."/>
            <person name="Mangelson H."/>
            <person name="Liachko I."/>
            <person name="Sullivan S."/>
            <person name="Sone E.D."/>
            <person name="Koren S."/>
            <person name="Silverstein K.A.T."/>
            <person name="Beckman K.B."/>
            <person name="Gohl D.M."/>
        </authorList>
    </citation>
    <scope>NUCLEOTIDE SEQUENCE</scope>
    <source>
        <strain evidence="1">Duluth1</strain>
        <tissue evidence="1">Whole animal</tissue>
    </source>
</reference>
<protein>
    <submittedName>
        <fullName evidence="1">Uncharacterized protein</fullName>
    </submittedName>
</protein>